<dbReference type="GO" id="GO:0003726">
    <property type="term" value="F:double-stranded RNA adenosine deaminase activity"/>
    <property type="evidence" value="ECO:0007669"/>
    <property type="project" value="TreeGrafter"/>
</dbReference>
<dbReference type="GO" id="GO:0005737">
    <property type="term" value="C:cytoplasm"/>
    <property type="evidence" value="ECO:0007669"/>
    <property type="project" value="TreeGrafter"/>
</dbReference>
<dbReference type="PROSITE" id="PS50141">
    <property type="entry name" value="A_DEAMIN_EDITASE"/>
    <property type="match status" value="1"/>
</dbReference>
<reference evidence="3" key="1">
    <citation type="submission" date="2021-02" db="EMBL/GenBank/DDBJ databases">
        <authorList>
            <person name="Nowell W R."/>
        </authorList>
    </citation>
    <scope>NUCLEOTIDE SEQUENCE</scope>
</reference>
<dbReference type="GO" id="GO:0008251">
    <property type="term" value="F:tRNA-specific adenosine deaminase activity"/>
    <property type="evidence" value="ECO:0007669"/>
    <property type="project" value="TreeGrafter"/>
</dbReference>
<feature type="domain" description="A to I editase" evidence="2">
    <location>
        <begin position="1"/>
        <end position="160"/>
    </location>
</feature>
<comment type="caution">
    <text evidence="3">The sequence shown here is derived from an EMBL/GenBank/DDBJ whole genome shotgun (WGS) entry which is preliminary data.</text>
</comment>
<dbReference type="EMBL" id="CAJOBB010021129">
    <property type="protein sequence ID" value="CAF4373530.1"/>
    <property type="molecule type" value="Genomic_DNA"/>
</dbReference>
<dbReference type="Pfam" id="PF02137">
    <property type="entry name" value="A_deamin"/>
    <property type="match status" value="1"/>
</dbReference>
<feature type="non-terminal residue" evidence="3">
    <location>
        <position position="160"/>
    </location>
</feature>
<evidence type="ECO:0000313" key="4">
    <source>
        <dbReference type="Proteomes" id="UP000663868"/>
    </source>
</evidence>
<dbReference type="PANTHER" id="PTHR10910">
    <property type="entry name" value="EUKARYOTE SPECIFIC DSRNA BINDING PROTEIN"/>
    <property type="match status" value="1"/>
</dbReference>
<organism evidence="3 4">
    <name type="scientific">Adineta steineri</name>
    <dbReference type="NCBI Taxonomy" id="433720"/>
    <lineage>
        <taxon>Eukaryota</taxon>
        <taxon>Metazoa</taxon>
        <taxon>Spiralia</taxon>
        <taxon>Gnathifera</taxon>
        <taxon>Rotifera</taxon>
        <taxon>Eurotatoria</taxon>
        <taxon>Bdelloidea</taxon>
        <taxon>Adinetida</taxon>
        <taxon>Adinetidae</taxon>
        <taxon>Adineta</taxon>
    </lineage>
</organism>
<feature type="region of interest" description="Disordered" evidence="1">
    <location>
        <begin position="1"/>
        <end position="20"/>
    </location>
</feature>
<proteinExistence type="predicted"/>
<sequence length="160" mass="17599">NYANGSSIRSILETSEKDSTKTQLKNHVSIHLLISGAPTGDGREFLPNDCDGPMAPYDLVQMRAAGHAPIYEHPEHGHLRYKLSIGMETIDADPLQRFAIMSCSDKILKWNVLGVQGALLSNLIEPIKLASITFLSGFKQSHTSRAICCRLEKATDPVRV</sequence>
<evidence type="ECO:0000259" key="2">
    <source>
        <dbReference type="PROSITE" id="PS50141"/>
    </source>
</evidence>
<feature type="compositionally biased region" description="Polar residues" evidence="1">
    <location>
        <begin position="1"/>
        <end position="13"/>
    </location>
</feature>
<dbReference type="Proteomes" id="UP000663868">
    <property type="component" value="Unassembled WGS sequence"/>
</dbReference>
<dbReference type="PANTHER" id="PTHR10910:SF107">
    <property type="entry name" value="DOUBLE-STRANDED RNA-SPECIFIC ADENOSINE DEAMINASE"/>
    <property type="match status" value="1"/>
</dbReference>
<protein>
    <recommendedName>
        <fullName evidence="2">A to I editase domain-containing protein</fullName>
    </recommendedName>
</protein>
<dbReference type="GO" id="GO:0006382">
    <property type="term" value="P:adenosine to inosine editing"/>
    <property type="evidence" value="ECO:0007669"/>
    <property type="project" value="TreeGrafter"/>
</dbReference>
<evidence type="ECO:0000256" key="1">
    <source>
        <dbReference type="SAM" id="MobiDB-lite"/>
    </source>
</evidence>
<feature type="non-terminal residue" evidence="3">
    <location>
        <position position="1"/>
    </location>
</feature>
<dbReference type="InterPro" id="IPR002466">
    <property type="entry name" value="A_deamin"/>
</dbReference>
<dbReference type="GO" id="GO:0006396">
    <property type="term" value="P:RNA processing"/>
    <property type="evidence" value="ECO:0007669"/>
    <property type="project" value="InterPro"/>
</dbReference>
<dbReference type="GO" id="GO:0005730">
    <property type="term" value="C:nucleolus"/>
    <property type="evidence" value="ECO:0007669"/>
    <property type="project" value="TreeGrafter"/>
</dbReference>
<gene>
    <name evidence="3" type="ORF">KXQ929_LOCUS49494</name>
</gene>
<evidence type="ECO:0000313" key="3">
    <source>
        <dbReference type="EMBL" id="CAF4373530.1"/>
    </source>
</evidence>
<dbReference type="GO" id="GO:0003725">
    <property type="term" value="F:double-stranded RNA binding"/>
    <property type="evidence" value="ECO:0007669"/>
    <property type="project" value="TreeGrafter"/>
</dbReference>
<accession>A0A820MEC0</accession>
<dbReference type="AlphaFoldDB" id="A0A820MEC0"/>
<name>A0A820MEC0_9BILA</name>